<feature type="region of interest" description="Disordered" evidence="1">
    <location>
        <begin position="257"/>
        <end position="289"/>
    </location>
</feature>
<evidence type="ECO:0000256" key="1">
    <source>
        <dbReference type="SAM" id="MobiDB-lite"/>
    </source>
</evidence>
<feature type="region of interest" description="Disordered" evidence="1">
    <location>
        <begin position="468"/>
        <end position="490"/>
    </location>
</feature>
<name>A0A4Z2J8B3_9TELE</name>
<dbReference type="Proteomes" id="UP000314294">
    <property type="component" value="Unassembled WGS sequence"/>
</dbReference>
<proteinExistence type="predicted"/>
<evidence type="ECO:0000313" key="2">
    <source>
        <dbReference type="EMBL" id="TNN86257.1"/>
    </source>
</evidence>
<gene>
    <name evidence="2" type="ORF">EYF80_003674</name>
</gene>
<dbReference type="AlphaFoldDB" id="A0A4Z2J8B3"/>
<dbReference type="EMBL" id="SRLO01000017">
    <property type="protein sequence ID" value="TNN86257.1"/>
    <property type="molecule type" value="Genomic_DNA"/>
</dbReference>
<reference evidence="2 3" key="1">
    <citation type="submission" date="2019-03" db="EMBL/GenBank/DDBJ databases">
        <title>First draft genome of Liparis tanakae, snailfish: a comprehensive survey of snailfish specific genes.</title>
        <authorList>
            <person name="Kim W."/>
            <person name="Song I."/>
            <person name="Jeong J.-H."/>
            <person name="Kim D."/>
            <person name="Kim S."/>
            <person name="Ryu S."/>
            <person name="Song J.Y."/>
            <person name="Lee S.K."/>
        </authorList>
    </citation>
    <scope>NUCLEOTIDE SEQUENCE [LARGE SCALE GENOMIC DNA]</scope>
    <source>
        <tissue evidence="2">Muscle</tissue>
    </source>
</reference>
<accession>A0A4Z2J8B3</accession>
<keyword evidence="3" id="KW-1185">Reference proteome</keyword>
<comment type="caution">
    <text evidence="2">The sequence shown here is derived from an EMBL/GenBank/DDBJ whole genome shotgun (WGS) entry which is preliminary data.</text>
</comment>
<protein>
    <submittedName>
        <fullName evidence="2">Uncharacterized protein</fullName>
    </submittedName>
</protein>
<sequence>MGTMKSKRTQSYGPKTQTSILYDKNHPALWGYCPILKRHQGGLPKSPWLGLCGRVSVCVFTNDRVAIAAESRVGATAIARALRLPRLLIHCLFLRLQEAALIPQLLAVAHFDPGVPREAPVPTRRRVLAGVVSALEAGLRDLRSGRERHVARDRDAQAEVGRLPGRIRGRVCRLQRGVRGRRRDGAVNHLVVGRQQSGRKQLCVECGEAAACQTLTEIEGELGVVVGLSVRDEVDLVLPALLLEALLGAPVLTDAAARQDNDQSPHQPEPCRKPTTDEPHLKSHLSPEAAGKYQHLKTRGGFPRTAIGQCYCHSDMVPSQTGTESVTSCMLYESIATNSILVVVGWTRLRGFLFKAPTDHNRIIVPQRQLYFSILSCRTEDRLDATGTGLLTPPVFTLHKSDSLTVKYSRASWSDARSRYPRKFPHKAQSSERREVRMGFFLKSSECREVASAACRHTETTMVAYRGSRRSHSRMKGSSESGTVEYLSLA</sequence>
<evidence type="ECO:0000313" key="3">
    <source>
        <dbReference type="Proteomes" id="UP000314294"/>
    </source>
</evidence>
<feature type="compositionally biased region" description="Basic and acidic residues" evidence="1">
    <location>
        <begin position="257"/>
        <end position="281"/>
    </location>
</feature>
<organism evidence="2 3">
    <name type="scientific">Liparis tanakae</name>
    <name type="common">Tanaka's snailfish</name>
    <dbReference type="NCBI Taxonomy" id="230148"/>
    <lineage>
        <taxon>Eukaryota</taxon>
        <taxon>Metazoa</taxon>
        <taxon>Chordata</taxon>
        <taxon>Craniata</taxon>
        <taxon>Vertebrata</taxon>
        <taxon>Euteleostomi</taxon>
        <taxon>Actinopterygii</taxon>
        <taxon>Neopterygii</taxon>
        <taxon>Teleostei</taxon>
        <taxon>Neoteleostei</taxon>
        <taxon>Acanthomorphata</taxon>
        <taxon>Eupercaria</taxon>
        <taxon>Perciformes</taxon>
        <taxon>Cottioidei</taxon>
        <taxon>Cottales</taxon>
        <taxon>Liparidae</taxon>
        <taxon>Liparis</taxon>
    </lineage>
</organism>